<dbReference type="Pfam" id="PF00931">
    <property type="entry name" value="NB-ARC"/>
    <property type="match status" value="1"/>
</dbReference>
<dbReference type="GO" id="GO:0051607">
    <property type="term" value="P:defense response to virus"/>
    <property type="evidence" value="ECO:0007669"/>
    <property type="project" value="UniProtKB-ARBA"/>
</dbReference>
<feature type="compositionally biased region" description="Low complexity" evidence="11">
    <location>
        <begin position="32"/>
        <end position="43"/>
    </location>
</feature>
<dbReference type="InterPro" id="IPR058922">
    <property type="entry name" value="WHD_DRP"/>
</dbReference>
<dbReference type="GO" id="GO:0009626">
    <property type="term" value="P:plant-type hypersensitive response"/>
    <property type="evidence" value="ECO:0007669"/>
    <property type="project" value="UniProtKB-KW"/>
</dbReference>
<dbReference type="InterPro" id="IPR002182">
    <property type="entry name" value="NB-ARC"/>
</dbReference>
<dbReference type="Gene3D" id="3.80.10.10">
    <property type="entry name" value="Ribonuclease Inhibitor"/>
    <property type="match status" value="1"/>
</dbReference>
<evidence type="ECO:0000256" key="8">
    <source>
        <dbReference type="ARBA" id="ARBA00022741"/>
    </source>
</evidence>
<dbReference type="PRINTS" id="PR00364">
    <property type="entry name" value="DISEASERSIST"/>
</dbReference>
<evidence type="ECO:0000259" key="14">
    <source>
        <dbReference type="Pfam" id="PF23598"/>
    </source>
</evidence>
<evidence type="ECO:0000256" key="11">
    <source>
        <dbReference type="SAM" id="MobiDB-lite"/>
    </source>
</evidence>
<reference evidence="15 16" key="1">
    <citation type="journal article" date="2013" name="Proc. Natl. Acad. Sci. U.S.A.">
        <title>Fine-scale variation in meiotic recombination in Mimulus inferred from population shotgun sequencing.</title>
        <authorList>
            <person name="Hellsten U."/>
            <person name="Wright K.M."/>
            <person name="Jenkins J."/>
            <person name="Shu S."/>
            <person name="Yuan Y."/>
            <person name="Wessler S.R."/>
            <person name="Schmutz J."/>
            <person name="Willis J.H."/>
            <person name="Rokhsar D.S."/>
        </authorList>
    </citation>
    <scope>NUCLEOTIDE SEQUENCE [LARGE SCALE GENOMIC DNA]</scope>
    <source>
        <strain evidence="16">cv. DUN x IM62</strain>
    </source>
</reference>
<keyword evidence="9" id="KW-0611">Plant defense</keyword>
<organism evidence="15 16">
    <name type="scientific">Erythranthe guttata</name>
    <name type="common">Yellow monkey flower</name>
    <name type="synonym">Mimulus guttatus</name>
    <dbReference type="NCBI Taxonomy" id="4155"/>
    <lineage>
        <taxon>Eukaryota</taxon>
        <taxon>Viridiplantae</taxon>
        <taxon>Streptophyta</taxon>
        <taxon>Embryophyta</taxon>
        <taxon>Tracheophyta</taxon>
        <taxon>Spermatophyta</taxon>
        <taxon>Magnoliopsida</taxon>
        <taxon>eudicotyledons</taxon>
        <taxon>Gunneridae</taxon>
        <taxon>Pentapetalae</taxon>
        <taxon>asterids</taxon>
        <taxon>lamiids</taxon>
        <taxon>Lamiales</taxon>
        <taxon>Phrymaceae</taxon>
        <taxon>Erythranthe</taxon>
    </lineage>
</organism>
<keyword evidence="10" id="KW-0067">ATP-binding</keyword>
<keyword evidence="7" id="KW-0677">Repeat</keyword>
<dbReference type="InterPro" id="IPR044974">
    <property type="entry name" value="Disease_R_plants"/>
</dbReference>
<evidence type="ECO:0000256" key="9">
    <source>
        <dbReference type="ARBA" id="ARBA00022821"/>
    </source>
</evidence>
<sequence>TVIQDIDYVKDKVVNFKEEGRVKDHQKGPTYSLSAPPSTSSSNRKSKMVGFEEELIQLLDVLTARQSSLQIIPIVGMGGIGKTTLARNAYEHRLIVNHFDIRAWATISQEYSLTEIFSTLFSPQISSQSTDEQQLAQQLYQSLIDRRYLIILDDIWSINAWEKMMFFFPDNNNGSRIILTTRLSNVAVHFGSTFLTKKFLDKDKSWKLFCEKAFPHEGCCPLELEKIGKKIATKCKGLPLLIVVIGGFLRKSSRTQELWEDISNDISLIPNIREEEQNLDILSLSYKHLPVHLKPCFLYMGIFPEGREINVSKLIKLWIADGFIKPNKTQSLEEVAECYLKDLVDRNLLLVGRLGWNGKIKTCTIHDLLRDLCIKASQKEKFLYLIRSYDSPLRIIKERRILFPKQITAVNCEHPLFHILESAPLLTRTLLGNGGRLPFNFRLLRVLNAVDMTFSPTDILKHVNLRYFPKHFHISRELSWSIMSLLWNVQTLKIDGGPRFVAPIEIWSMPQLRHLESTHGMYLPDPPLRSQEIDDVIVLKNLHTFKGAVNLKLSEEVCKRIPNIKKLKLLYPDLAKRLCYNHLYNIVMLHKLEYLDCQFGISSKFSVLQFSMQMLKYIACSTPRSLGNLKYPTSLQRLILWHSDLEWKDMTAIGSLPDLEVLELGYDSVRGSKWNPVEGGFIRLKYLSIRYLELKYWNSERVHFPILENLILYQLHELEEIPLGIGEITTLGLIDVDNCNESTAVSALEEDYTEAINIGLENVSVRDSVGLKCFVHEG</sequence>
<evidence type="ECO:0000259" key="12">
    <source>
        <dbReference type="Pfam" id="PF00931"/>
    </source>
</evidence>
<dbReference type="InterPro" id="IPR042197">
    <property type="entry name" value="Apaf_helical"/>
</dbReference>
<dbReference type="InterPro" id="IPR032675">
    <property type="entry name" value="LRR_dom_sf"/>
</dbReference>
<feature type="domain" description="NB-ARC" evidence="12">
    <location>
        <begin position="55"/>
        <end position="217"/>
    </location>
</feature>
<evidence type="ECO:0000313" key="15">
    <source>
        <dbReference type="EMBL" id="EYU29922.1"/>
    </source>
</evidence>
<evidence type="ECO:0000256" key="1">
    <source>
        <dbReference type="ARBA" id="ARBA00002074"/>
    </source>
</evidence>
<dbReference type="PANTHER" id="PTHR23155:SF1152">
    <property type="entry name" value="AAA+ ATPASE DOMAIN-CONTAINING PROTEIN"/>
    <property type="match status" value="1"/>
</dbReference>
<dbReference type="Gene3D" id="3.40.50.300">
    <property type="entry name" value="P-loop containing nucleotide triphosphate hydrolases"/>
    <property type="match status" value="1"/>
</dbReference>
<evidence type="ECO:0000256" key="4">
    <source>
        <dbReference type="ARBA" id="ARBA00022490"/>
    </source>
</evidence>
<dbReference type="GO" id="GO:0043531">
    <property type="term" value="F:ADP binding"/>
    <property type="evidence" value="ECO:0007669"/>
    <property type="project" value="InterPro"/>
</dbReference>
<keyword evidence="16" id="KW-1185">Reference proteome</keyword>
<dbReference type="Gene3D" id="1.10.8.430">
    <property type="entry name" value="Helical domain of apoptotic protease-activating factors"/>
    <property type="match status" value="1"/>
</dbReference>
<comment type="function">
    <text evidence="1">Confers resistance to late blight (Phytophthora infestans) races carrying the avirulence gene Avr1. Resistance proteins guard the plant against pathogens that contain an appropriate avirulence protein via an indirect interaction with this avirulence protein. That triggers a defense system including the hypersensitive response, which restricts the pathogen growth.</text>
</comment>
<feature type="region of interest" description="Disordered" evidence="11">
    <location>
        <begin position="22"/>
        <end position="46"/>
    </location>
</feature>
<dbReference type="Gene3D" id="1.10.10.10">
    <property type="entry name" value="Winged helix-like DNA-binding domain superfamily/Winged helix DNA-binding domain"/>
    <property type="match status" value="1"/>
</dbReference>
<keyword evidence="4" id="KW-0963">Cytoplasm</keyword>
<dbReference type="SUPFAM" id="SSF52058">
    <property type="entry name" value="L domain-like"/>
    <property type="match status" value="1"/>
</dbReference>
<dbReference type="Pfam" id="PF23559">
    <property type="entry name" value="WHD_DRP"/>
    <property type="match status" value="1"/>
</dbReference>
<proteinExistence type="inferred from homology"/>
<keyword evidence="5" id="KW-0433">Leucine-rich repeat</keyword>
<name>A0A022QMK1_ERYGU</name>
<evidence type="ECO:0000256" key="7">
    <source>
        <dbReference type="ARBA" id="ARBA00022737"/>
    </source>
</evidence>
<evidence type="ECO:0000256" key="10">
    <source>
        <dbReference type="ARBA" id="ARBA00022840"/>
    </source>
</evidence>
<dbReference type="Proteomes" id="UP000030748">
    <property type="component" value="Unassembled WGS sequence"/>
</dbReference>
<feature type="domain" description="Disease resistance protein winged helix" evidence="13">
    <location>
        <begin position="302"/>
        <end position="373"/>
    </location>
</feature>
<dbReference type="PANTHER" id="PTHR23155">
    <property type="entry name" value="DISEASE RESISTANCE PROTEIN RP"/>
    <property type="match status" value="1"/>
</dbReference>
<dbReference type="InterPro" id="IPR027417">
    <property type="entry name" value="P-loop_NTPase"/>
</dbReference>
<gene>
    <name evidence="15" type="ORF">MIMGU_mgv1a0259201mg</name>
</gene>
<dbReference type="eggNOG" id="KOG4658">
    <property type="taxonomic scope" value="Eukaryota"/>
</dbReference>
<dbReference type="AlphaFoldDB" id="A0A022QMK1"/>
<protein>
    <submittedName>
        <fullName evidence="15">Uncharacterized protein</fullName>
    </submittedName>
</protein>
<dbReference type="InterPro" id="IPR055414">
    <property type="entry name" value="LRR_R13L4/SHOC2-like"/>
</dbReference>
<comment type="similarity">
    <text evidence="3">Belongs to the disease resistance NB-LRR family.</text>
</comment>
<evidence type="ECO:0000256" key="6">
    <source>
        <dbReference type="ARBA" id="ARBA00022667"/>
    </source>
</evidence>
<dbReference type="FunFam" id="1.10.10.10:FF:000322">
    <property type="entry name" value="Probable disease resistance protein At1g63360"/>
    <property type="match status" value="1"/>
</dbReference>
<dbReference type="EMBL" id="KI631111">
    <property type="protein sequence ID" value="EYU29922.1"/>
    <property type="molecule type" value="Genomic_DNA"/>
</dbReference>
<dbReference type="GO" id="GO:0005737">
    <property type="term" value="C:cytoplasm"/>
    <property type="evidence" value="ECO:0007669"/>
    <property type="project" value="UniProtKB-SubCell"/>
</dbReference>
<dbReference type="GO" id="GO:0005524">
    <property type="term" value="F:ATP binding"/>
    <property type="evidence" value="ECO:0007669"/>
    <property type="project" value="UniProtKB-KW"/>
</dbReference>
<accession>A0A022QMK1</accession>
<dbReference type="InterPro" id="IPR036388">
    <property type="entry name" value="WH-like_DNA-bd_sf"/>
</dbReference>
<evidence type="ECO:0000256" key="2">
    <source>
        <dbReference type="ARBA" id="ARBA00004496"/>
    </source>
</evidence>
<keyword evidence="6" id="KW-0381">Hypersensitive response</keyword>
<evidence type="ECO:0000313" key="16">
    <source>
        <dbReference type="Proteomes" id="UP000030748"/>
    </source>
</evidence>
<evidence type="ECO:0000256" key="5">
    <source>
        <dbReference type="ARBA" id="ARBA00022614"/>
    </source>
</evidence>
<dbReference type="Pfam" id="PF23598">
    <property type="entry name" value="LRR_14"/>
    <property type="match status" value="1"/>
</dbReference>
<feature type="domain" description="Disease resistance R13L4/SHOC-2-like LRR" evidence="14">
    <location>
        <begin position="440"/>
        <end position="749"/>
    </location>
</feature>
<evidence type="ECO:0000256" key="3">
    <source>
        <dbReference type="ARBA" id="ARBA00008894"/>
    </source>
</evidence>
<dbReference type="SUPFAM" id="SSF52540">
    <property type="entry name" value="P-loop containing nucleoside triphosphate hydrolases"/>
    <property type="match status" value="1"/>
</dbReference>
<keyword evidence="8" id="KW-0547">Nucleotide-binding</keyword>
<feature type="non-terminal residue" evidence="15">
    <location>
        <position position="1"/>
    </location>
</feature>
<dbReference type="FunFam" id="3.40.50.300:FF:001091">
    <property type="entry name" value="Probable disease resistance protein At1g61300"/>
    <property type="match status" value="1"/>
</dbReference>
<evidence type="ECO:0000259" key="13">
    <source>
        <dbReference type="Pfam" id="PF23559"/>
    </source>
</evidence>
<comment type="subcellular location">
    <subcellularLocation>
        <location evidence="2">Cytoplasm</location>
    </subcellularLocation>
</comment>